<proteinExistence type="predicted"/>
<evidence type="ECO:0000313" key="2">
    <source>
        <dbReference type="Proteomes" id="UP001596972"/>
    </source>
</evidence>
<comment type="caution">
    <text evidence="1">The sequence shown here is derived from an EMBL/GenBank/DDBJ whole genome shotgun (WGS) entry which is preliminary data.</text>
</comment>
<name>A0ABW3F069_9ACTN</name>
<gene>
    <name evidence="1" type="ORF">ACFQ11_37600</name>
</gene>
<dbReference type="Proteomes" id="UP001596972">
    <property type="component" value="Unassembled WGS sequence"/>
</dbReference>
<organism evidence="1 2">
    <name type="scientific">Actinomadura sediminis</name>
    <dbReference type="NCBI Taxonomy" id="1038904"/>
    <lineage>
        <taxon>Bacteria</taxon>
        <taxon>Bacillati</taxon>
        <taxon>Actinomycetota</taxon>
        <taxon>Actinomycetes</taxon>
        <taxon>Streptosporangiales</taxon>
        <taxon>Thermomonosporaceae</taxon>
        <taxon>Actinomadura</taxon>
    </lineage>
</organism>
<keyword evidence="2" id="KW-1185">Reference proteome</keyword>
<dbReference type="RefSeq" id="WP_378307712.1">
    <property type="nucleotide sequence ID" value="NZ_JBHTJA010000235.1"/>
</dbReference>
<evidence type="ECO:0008006" key="3">
    <source>
        <dbReference type="Google" id="ProtNLM"/>
    </source>
</evidence>
<feature type="non-terminal residue" evidence="1">
    <location>
        <position position="1"/>
    </location>
</feature>
<dbReference type="EMBL" id="JBHTJA010000235">
    <property type="protein sequence ID" value="MFD0906139.1"/>
    <property type="molecule type" value="Genomic_DNA"/>
</dbReference>
<sequence length="366" mass="38374">FEPAHAAAALDRRAAAVRSGDRAAFLATVAAAPPRFRAAEARRFDNLRRLPLGGWREELVDPRLDEDGDAVVVRVETRYRFRGFDDGDAARVRQLTFAPRSGAWAVTGDGSARGFADDAAVWDAGPLTVVEGAASLVIGDTAGLDDLAALLDAAVPAVTGVVGTGWARRAVALAPADPGLAGGLAGPGTDVASFAALAAVAPGPGGKGGADRVVVSPATFGRLNGLGRRVVLTHELTHVATGGARDDTTPLWLIEGFADYVGYRGTGIGVRDAAAELRREVAAGRTPARLPAPDDFVGGARRLSQAYQEAWLACRMIAERYGEAALVRLYRAAGRTPVETALREELGLTPDGFTERWRAYLTKELT</sequence>
<protein>
    <recommendedName>
        <fullName evidence="3">Peptidase MA-like domain-containing protein</fullName>
    </recommendedName>
</protein>
<reference evidence="2" key="1">
    <citation type="journal article" date="2019" name="Int. J. Syst. Evol. Microbiol.">
        <title>The Global Catalogue of Microorganisms (GCM) 10K type strain sequencing project: providing services to taxonomists for standard genome sequencing and annotation.</title>
        <authorList>
            <consortium name="The Broad Institute Genomics Platform"/>
            <consortium name="The Broad Institute Genome Sequencing Center for Infectious Disease"/>
            <person name="Wu L."/>
            <person name="Ma J."/>
        </authorList>
    </citation>
    <scope>NUCLEOTIDE SEQUENCE [LARGE SCALE GENOMIC DNA]</scope>
    <source>
        <strain evidence="2">JCM 31202</strain>
    </source>
</reference>
<accession>A0ABW3F069</accession>
<evidence type="ECO:0000313" key="1">
    <source>
        <dbReference type="EMBL" id="MFD0906139.1"/>
    </source>
</evidence>